<dbReference type="CDD" id="cd00063">
    <property type="entry name" value="FN3"/>
    <property type="match status" value="1"/>
</dbReference>
<proteinExistence type="predicted"/>
<feature type="domain" description="Fibronectin type-III" evidence="1">
    <location>
        <begin position="611"/>
        <end position="696"/>
    </location>
</feature>
<dbReference type="GeneID" id="18565999"/>
<dbReference type="Proteomes" id="UP000008391">
    <property type="component" value="Segment"/>
</dbReference>
<dbReference type="Pfam" id="PF00041">
    <property type="entry name" value="fn3"/>
    <property type="match status" value="1"/>
</dbReference>
<dbReference type="InterPro" id="IPR036116">
    <property type="entry name" value="FN3_sf"/>
</dbReference>
<gene>
    <name evidence="2" type="primary">39</name>
    <name evidence="2" type="ORF">THIBAULT_39</name>
</gene>
<dbReference type="Gene3D" id="2.60.40.10">
    <property type="entry name" value="Immunoglobulins"/>
    <property type="match status" value="1"/>
</dbReference>
<dbReference type="KEGG" id="vg:18565999"/>
<dbReference type="OrthoDB" id="11106at10239"/>
<dbReference type="EMBL" id="JN201525">
    <property type="protein sequence ID" value="AEJ93987.1"/>
    <property type="molecule type" value="Genomic_DNA"/>
</dbReference>
<dbReference type="SUPFAM" id="SSF49265">
    <property type="entry name" value="Fibronectin type III"/>
    <property type="match status" value="1"/>
</dbReference>
<dbReference type="InterPro" id="IPR003961">
    <property type="entry name" value="FN3_dom"/>
</dbReference>
<evidence type="ECO:0000259" key="1">
    <source>
        <dbReference type="PROSITE" id="PS50853"/>
    </source>
</evidence>
<dbReference type="PROSITE" id="PS50853">
    <property type="entry name" value="FN3"/>
    <property type="match status" value="1"/>
</dbReference>
<accession>G1FGA4</accession>
<evidence type="ECO:0000313" key="2">
    <source>
        <dbReference type="EMBL" id="AEJ93987.1"/>
    </source>
</evidence>
<dbReference type="RefSeq" id="YP_009018050.1">
    <property type="nucleotide sequence ID" value="NC_023738.1"/>
</dbReference>
<protein>
    <recommendedName>
        <fullName evidence="1">Fibronectin type-III domain-containing protein</fullName>
    </recommendedName>
</protein>
<dbReference type="SMART" id="SM00060">
    <property type="entry name" value="FN3"/>
    <property type="match status" value="1"/>
</dbReference>
<reference evidence="2 3" key="1">
    <citation type="journal article" date="2012" name="J. Virol.">
        <title>Complete Genome Sequences of 138 Mycobacteriophages.</title>
        <authorList>
            <consortium name="the Science Education Alliance Phage Hunters Advancing Genomics and Evolutionary Science Program"/>
            <consortium name="the KwaZulu-Natal Research Institute for Tuberculosis and HIV Mycobacterial Genetics Course Students"/>
            <consortium name="the Phage Hunters Integrating Research and Education Program"/>
            <person name="Hatfull G.F."/>
        </authorList>
    </citation>
    <scope>NUCLEOTIDE SEQUENCE [LARGE SCALE GENOMIC DNA]</scope>
</reference>
<name>G1FGA4_9CAUD</name>
<keyword evidence="3" id="KW-1185">Reference proteome</keyword>
<dbReference type="InterPro" id="IPR014867">
    <property type="entry name" value="Spore_coat_CotH_CotH2/3/7"/>
</dbReference>
<dbReference type="Pfam" id="PF08757">
    <property type="entry name" value="CotH"/>
    <property type="match status" value="1"/>
</dbReference>
<evidence type="ECO:0000313" key="3">
    <source>
        <dbReference type="Proteomes" id="UP000008391"/>
    </source>
</evidence>
<sequence>MALYRTLFPLTYRRGNRAVQITRAGVVIDLDAAQAAELAGKVAYVGDVAQFPRAQILYYDNDDAFPPVGDERYVFLAKDTGALYQWSQDDGYTLCLAAGAIDEGVVTAAVEAVIDDVVGDALDGKANVSHTHNPGDITGLSAALTKLSGIEPLADATDATNVDAAGAVMNSDTTVADMSFVIDEDDMASNLATKVPTQQSVKAYVDAHGGSGADRNYGIPTLTITTEGGAEIVSKEDYLNATFELNGQTLTGEIRGRGNSTWTRPKKPYRIRLTSSTSLLGMPASRHWAILANHMDFSGIRNAVAFEVGSRMTGLDWTPRYRPVEVVLNGVYNGLYQLVEIVRFDPNRVNATAASGTTGLGLTGAYLLEIDRYRDADVVIDTTHDDLPIIMDDPDGSVGEQRTYITNWLDDFETLLYDDEEWLDPDTGYKSMIDLDSFIDWYLVNELLVPVDGMFATSVKLYKTADTAEESGRLFMGPMWDYDLSMGGFLEWTYSYEGWWMLSTTQPVSEDPAPGATWIARMLEDPEFVSALEARWTEVVGLLEDLDDIVTTAARKVALARVNDMVIWGTSDHPTWSSAVDTITTWLENRIEWMTENMHTASEPDEEAPSVPEGLEATSIGATSFTVEWDSSTDNVGVTGYEVRLDEGTAVSKTGTTHTFTSLVSETEYSVDVRARDAAGNWSDWSEPLLVETIELTEGGDPPQFAAVGNFLSGDTSSTAPVPVPAGATGDGIVDVVFLYVGTSSVTITPPTGFTEAEPAAVGNNAGQQLALRTFWKRPDSSSGTYNFSFPGGTWRLGYAIRFSGCAASGSPWDVIDAADPGDYTTIPDTSLTTTGGNRLLVWWAGDWSGGGGFTPPSGFTQRAENRDTAGIAIATKVQEVAGSTGTVSGSFSGSGRKQAWLGALKP</sequence>
<dbReference type="InterPro" id="IPR013783">
    <property type="entry name" value="Ig-like_fold"/>
</dbReference>
<organism evidence="2 3">
    <name type="scientific">Mycobacterium phage Thibault</name>
    <dbReference type="NCBI Taxonomy" id="1052673"/>
    <lineage>
        <taxon>Viruses</taxon>
        <taxon>Duplodnaviria</taxon>
        <taxon>Heunggongvirae</taxon>
        <taxon>Uroviricota</taxon>
        <taxon>Caudoviricetes</taxon>
        <taxon>Omegavirus</taxon>
        <taxon>Omegavirus thibault</taxon>
    </lineage>
</organism>